<dbReference type="PROSITE" id="PS51318">
    <property type="entry name" value="TAT"/>
    <property type="match status" value="1"/>
</dbReference>
<organism evidence="2 3">
    <name type="scientific">Microvirga brassicacearum</name>
    <dbReference type="NCBI Taxonomy" id="2580413"/>
    <lineage>
        <taxon>Bacteria</taxon>
        <taxon>Pseudomonadati</taxon>
        <taxon>Pseudomonadota</taxon>
        <taxon>Alphaproteobacteria</taxon>
        <taxon>Hyphomicrobiales</taxon>
        <taxon>Methylobacteriaceae</taxon>
        <taxon>Microvirga</taxon>
    </lineage>
</organism>
<evidence type="ECO:0000313" key="2">
    <source>
        <dbReference type="EMBL" id="KAB0264714.1"/>
    </source>
</evidence>
<name>A0A5N3P4S1_9HYPH</name>
<accession>A0A5N3P4S1</accession>
<dbReference type="OrthoDB" id="9798693at2"/>
<feature type="domain" description="Phytase-like" evidence="1">
    <location>
        <begin position="95"/>
        <end position="344"/>
    </location>
</feature>
<dbReference type="InterPro" id="IPR027372">
    <property type="entry name" value="Phytase-like_dom"/>
</dbReference>
<dbReference type="EMBL" id="VCMV01000063">
    <property type="protein sequence ID" value="KAB0264714.1"/>
    <property type="molecule type" value="Genomic_DNA"/>
</dbReference>
<evidence type="ECO:0000313" key="3">
    <source>
        <dbReference type="Proteomes" id="UP000325684"/>
    </source>
</evidence>
<proteinExistence type="predicted"/>
<gene>
    <name evidence="2" type="ORF">FEZ63_21935</name>
</gene>
<keyword evidence="3" id="KW-1185">Reference proteome</keyword>
<dbReference type="Pfam" id="PF13449">
    <property type="entry name" value="Phytase-like"/>
    <property type="match status" value="1"/>
</dbReference>
<protein>
    <submittedName>
        <fullName evidence="2">Twin-arginine translocation pathway signal</fullName>
    </submittedName>
</protein>
<evidence type="ECO:0000259" key="1">
    <source>
        <dbReference type="Pfam" id="PF13449"/>
    </source>
</evidence>
<comment type="caution">
    <text evidence="2">The sequence shown here is derived from an EMBL/GenBank/DDBJ whole genome shotgun (WGS) entry which is preliminary data.</text>
</comment>
<sequence>MVRGEGARRSSRRRSPQGLRLRLSRRSFLIGGGGIAAVAVAGRALAQRPQVFQEATPIAVQANPISRFSVADPDRVRFGDLAFRSGLELRSAAKEFGGFSSLWRSANGRDLVALADNAQWLRARVETTEGHLSGLAETVLTPLTLANGKRLRRTRFYDTESLAIAGNTAFVGVERRHAVIRFAWNGKAFSQGAPIGLHSSVADLADNEGLEALAIAPPGSALAGALLAVAERLPDSDQVTRGYILTGASQGEFEIARSDGFGISDMAFLPNGELLLLERRFSIFAGFTTRLRRIPAGAIRPGRLIDGAVIFESDPSQQIDNTEGLAVHREGRDIILTMISDDNFNGFQRTLLLEFALAG</sequence>
<dbReference type="Proteomes" id="UP000325684">
    <property type="component" value="Unassembled WGS sequence"/>
</dbReference>
<reference evidence="2 3" key="1">
    <citation type="journal article" date="2019" name="Microorganisms">
        <title>Genome Insights into the Novel Species Microvirga brassicacearum, a Rapeseed Endophyte with Biotechnological Potential.</title>
        <authorList>
            <person name="Jimenez-Gomez A."/>
            <person name="Saati-Santamaria Z."/>
            <person name="Igual J.M."/>
            <person name="Rivas R."/>
            <person name="Mateos P.F."/>
            <person name="Garcia-Fraile P."/>
        </authorList>
    </citation>
    <scope>NUCLEOTIDE SEQUENCE [LARGE SCALE GENOMIC DNA]</scope>
    <source>
        <strain evidence="2 3">CDVBN77</strain>
    </source>
</reference>
<dbReference type="InterPro" id="IPR006311">
    <property type="entry name" value="TAT_signal"/>
</dbReference>
<dbReference type="InterPro" id="IPR014567">
    <property type="entry name" value="UCP031900"/>
</dbReference>
<dbReference type="AlphaFoldDB" id="A0A5N3P4S1"/>
<dbReference type="PIRSF" id="PIRSF031900">
    <property type="entry name" value="UCP031900"/>
    <property type="match status" value="1"/>
</dbReference>